<name>A0ACC0NDK5_RHOML</name>
<keyword evidence="2" id="KW-1185">Reference proteome</keyword>
<dbReference type="EMBL" id="CM046393">
    <property type="protein sequence ID" value="KAI8550884.1"/>
    <property type="molecule type" value="Genomic_DNA"/>
</dbReference>
<proteinExistence type="predicted"/>
<evidence type="ECO:0000313" key="2">
    <source>
        <dbReference type="Proteomes" id="UP001062846"/>
    </source>
</evidence>
<dbReference type="Proteomes" id="UP001062846">
    <property type="component" value="Chromosome 6"/>
</dbReference>
<evidence type="ECO:0000313" key="1">
    <source>
        <dbReference type="EMBL" id="KAI8550884.1"/>
    </source>
</evidence>
<organism evidence="1 2">
    <name type="scientific">Rhododendron molle</name>
    <name type="common">Chinese azalea</name>
    <name type="synonym">Azalea mollis</name>
    <dbReference type="NCBI Taxonomy" id="49168"/>
    <lineage>
        <taxon>Eukaryota</taxon>
        <taxon>Viridiplantae</taxon>
        <taxon>Streptophyta</taxon>
        <taxon>Embryophyta</taxon>
        <taxon>Tracheophyta</taxon>
        <taxon>Spermatophyta</taxon>
        <taxon>Magnoliopsida</taxon>
        <taxon>eudicotyledons</taxon>
        <taxon>Gunneridae</taxon>
        <taxon>Pentapetalae</taxon>
        <taxon>asterids</taxon>
        <taxon>Ericales</taxon>
        <taxon>Ericaceae</taxon>
        <taxon>Ericoideae</taxon>
        <taxon>Rhodoreae</taxon>
        <taxon>Rhododendron</taxon>
    </lineage>
</organism>
<protein>
    <submittedName>
        <fullName evidence="1">Uncharacterized protein</fullName>
    </submittedName>
</protein>
<sequence>MYLQALDKLVLPRKLFRGTTRISAALPPSQATKPQEIPQFPQEQGHDLRRLSPFTKSFPGPAFKPKRNSGRALAT</sequence>
<reference evidence="1" key="1">
    <citation type="submission" date="2022-02" db="EMBL/GenBank/DDBJ databases">
        <title>Plant Genome Project.</title>
        <authorList>
            <person name="Zhang R.-G."/>
        </authorList>
    </citation>
    <scope>NUCLEOTIDE SEQUENCE</scope>
    <source>
        <tissue evidence="1">Leaves</tissue>
    </source>
</reference>
<accession>A0ACC0NDK5</accession>
<comment type="caution">
    <text evidence="1">The sequence shown here is derived from an EMBL/GenBank/DDBJ whole genome shotgun (WGS) entry which is preliminary data.</text>
</comment>
<gene>
    <name evidence="1" type="ORF">RHMOL_Rhmol06G0142000</name>
</gene>